<keyword evidence="6" id="KW-0902">Two-component regulatory system</keyword>
<evidence type="ECO:0000256" key="4">
    <source>
        <dbReference type="ARBA" id="ARBA00022679"/>
    </source>
</evidence>
<dbReference type="InterPro" id="IPR036097">
    <property type="entry name" value="HisK_dim/P_sf"/>
</dbReference>
<dbReference type="InterPro" id="IPR036890">
    <property type="entry name" value="HATPase_C_sf"/>
</dbReference>
<keyword evidence="3" id="KW-0597">Phosphoprotein</keyword>
<dbReference type="AlphaFoldDB" id="A0A841H4P6"/>
<name>A0A841H4P6_9BACT</name>
<dbReference type="Pfam" id="PF00512">
    <property type="entry name" value="HisKA"/>
    <property type="match status" value="1"/>
</dbReference>
<evidence type="ECO:0000256" key="5">
    <source>
        <dbReference type="ARBA" id="ARBA00022777"/>
    </source>
</evidence>
<comment type="caution">
    <text evidence="9">The sequence shown here is derived from an EMBL/GenBank/DDBJ whole genome shotgun (WGS) entry which is preliminary data.</text>
</comment>
<comment type="catalytic activity">
    <reaction evidence="1">
        <text>ATP + protein L-histidine = ADP + protein N-phospho-L-histidine.</text>
        <dbReference type="EC" id="2.7.13.3"/>
    </reaction>
</comment>
<evidence type="ECO:0000259" key="8">
    <source>
        <dbReference type="PROSITE" id="PS50109"/>
    </source>
</evidence>
<feature type="domain" description="Histidine kinase" evidence="8">
    <location>
        <begin position="225"/>
        <end position="444"/>
    </location>
</feature>
<keyword evidence="7" id="KW-0175">Coiled coil</keyword>
<dbReference type="CDD" id="cd16934">
    <property type="entry name" value="HATPase_RsbT-like"/>
    <property type="match status" value="1"/>
</dbReference>
<dbReference type="InterPro" id="IPR003594">
    <property type="entry name" value="HATPase_dom"/>
</dbReference>
<dbReference type="InterPro" id="IPR003661">
    <property type="entry name" value="HisK_dim/P_dom"/>
</dbReference>
<dbReference type="Proteomes" id="UP000582837">
    <property type="component" value="Unassembled WGS sequence"/>
</dbReference>
<dbReference type="Pfam" id="PF02518">
    <property type="entry name" value="HATPase_c"/>
    <property type="match status" value="2"/>
</dbReference>
<dbReference type="Gene3D" id="3.30.565.10">
    <property type="entry name" value="Histidine kinase-like ATPase, C-terminal domain"/>
    <property type="match status" value="2"/>
</dbReference>
<dbReference type="RefSeq" id="WP_170040129.1">
    <property type="nucleotide sequence ID" value="NZ_JABDTL010000002.1"/>
</dbReference>
<dbReference type="InterPro" id="IPR005467">
    <property type="entry name" value="His_kinase_dom"/>
</dbReference>
<dbReference type="CDD" id="cd00082">
    <property type="entry name" value="HisKA"/>
    <property type="match status" value="1"/>
</dbReference>
<gene>
    <name evidence="9" type="ORF">HNQ61_004703</name>
</gene>
<keyword evidence="10" id="KW-1185">Reference proteome</keyword>
<proteinExistence type="predicted"/>
<dbReference type="EC" id="2.7.13.3" evidence="2"/>
<dbReference type="SMART" id="SM00388">
    <property type="entry name" value="HisKA"/>
    <property type="match status" value="1"/>
</dbReference>
<evidence type="ECO:0000256" key="7">
    <source>
        <dbReference type="SAM" id="Coils"/>
    </source>
</evidence>
<dbReference type="PANTHER" id="PTHR43711:SF31">
    <property type="entry name" value="HISTIDINE KINASE"/>
    <property type="match status" value="1"/>
</dbReference>
<dbReference type="Gene3D" id="1.10.287.130">
    <property type="match status" value="1"/>
</dbReference>
<dbReference type="SUPFAM" id="SSF55874">
    <property type="entry name" value="ATPase domain of HSP90 chaperone/DNA topoisomerase II/histidine kinase"/>
    <property type="match status" value="2"/>
</dbReference>
<dbReference type="PRINTS" id="PR00344">
    <property type="entry name" value="BCTRLSENSOR"/>
</dbReference>
<keyword evidence="4" id="KW-0808">Transferase</keyword>
<dbReference type="SMART" id="SM00387">
    <property type="entry name" value="HATPase_c"/>
    <property type="match status" value="2"/>
</dbReference>
<feature type="coiled-coil region" evidence="7">
    <location>
        <begin position="160"/>
        <end position="218"/>
    </location>
</feature>
<evidence type="ECO:0000313" key="10">
    <source>
        <dbReference type="Proteomes" id="UP000582837"/>
    </source>
</evidence>
<evidence type="ECO:0000256" key="3">
    <source>
        <dbReference type="ARBA" id="ARBA00022553"/>
    </source>
</evidence>
<dbReference type="SUPFAM" id="SSF47384">
    <property type="entry name" value="Homodimeric domain of signal transducing histidine kinase"/>
    <property type="match status" value="1"/>
</dbReference>
<keyword evidence="5 9" id="KW-0418">Kinase</keyword>
<evidence type="ECO:0000256" key="2">
    <source>
        <dbReference type="ARBA" id="ARBA00012438"/>
    </source>
</evidence>
<dbReference type="InterPro" id="IPR004358">
    <property type="entry name" value="Sig_transdc_His_kin-like_C"/>
</dbReference>
<evidence type="ECO:0000256" key="1">
    <source>
        <dbReference type="ARBA" id="ARBA00000085"/>
    </source>
</evidence>
<accession>A0A841H4P6</accession>
<protein>
    <recommendedName>
        <fullName evidence="2">histidine kinase</fullName>
        <ecNumber evidence="2">2.7.13.3</ecNumber>
    </recommendedName>
</protein>
<sequence length="457" mass="49196">MSALLAVSIARDTDVVPARQRARQMALLLGMDAQDAVRIATAVSEIARNAWEYAGGGRVEFAVAGEPGAQRLEVTVSDRGPGIPHLDAVLAGTWRSAGGMGVGLAGAHRLVDRVTVDTAPGRGTRVTLARALPPGAPLVDAAAASRLAEQLARERPADPADEVRRQNQELLGALAALRERQEEMERLNGELEDTNRGVVALYTELEEQAEQLRRANRLQAQFLSYVSHEFRTPLDAMLALTELLLNRVDGPLTAEQETQVGFVRTSAADLLQMVDELLDAARMEAGQVEVRPAPFSADDLFSALRATFRPLHARREVALVFEDAAGVPELHTDEGKVSQVLRNLISNALKFTRAGEVRVSVHTSEPGWAAFRVADTGIGIPEAERHRIFQDFAQVESPLQRGARGTGLGLALSRRFALLLGGTLEVDSTPAVGSVFTLRIPLRFAGTPPSEAPHAIV</sequence>
<evidence type="ECO:0000313" key="9">
    <source>
        <dbReference type="EMBL" id="MBB6073037.1"/>
    </source>
</evidence>
<dbReference type="CDD" id="cd16922">
    <property type="entry name" value="HATPase_EvgS-ArcB-TorS-like"/>
    <property type="match status" value="1"/>
</dbReference>
<dbReference type="EMBL" id="JACHIA010000020">
    <property type="protein sequence ID" value="MBB6073037.1"/>
    <property type="molecule type" value="Genomic_DNA"/>
</dbReference>
<evidence type="ECO:0000256" key="6">
    <source>
        <dbReference type="ARBA" id="ARBA00023012"/>
    </source>
</evidence>
<dbReference type="GO" id="GO:0000155">
    <property type="term" value="F:phosphorelay sensor kinase activity"/>
    <property type="evidence" value="ECO:0007669"/>
    <property type="project" value="InterPro"/>
</dbReference>
<dbReference type="PANTHER" id="PTHR43711">
    <property type="entry name" value="TWO-COMPONENT HISTIDINE KINASE"/>
    <property type="match status" value="1"/>
</dbReference>
<organism evidence="9 10">
    <name type="scientific">Longimicrobium terrae</name>
    <dbReference type="NCBI Taxonomy" id="1639882"/>
    <lineage>
        <taxon>Bacteria</taxon>
        <taxon>Pseudomonadati</taxon>
        <taxon>Gemmatimonadota</taxon>
        <taxon>Longimicrobiia</taxon>
        <taxon>Longimicrobiales</taxon>
        <taxon>Longimicrobiaceae</taxon>
        <taxon>Longimicrobium</taxon>
    </lineage>
</organism>
<dbReference type="PROSITE" id="PS50109">
    <property type="entry name" value="HIS_KIN"/>
    <property type="match status" value="1"/>
</dbReference>
<reference evidence="9 10" key="1">
    <citation type="submission" date="2020-08" db="EMBL/GenBank/DDBJ databases">
        <title>Genomic Encyclopedia of Type Strains, Phase IV (KMG-IV): sequencing the most valuable type-strain genomes for metagenomic binning, comparative biology and taxonomic classification.</title>
        <authorList>
            <person name="Goeker M."/>
        </authorList>
    </citation>
    <scope>NUCLEOTIDE SEQUENCE [LARGE SCALE GENOMIC DNA]</scope>
    <source>
        <strain evidence="9 10">DSM 29007</strain>
    </source>
</reference>
<dbReference type="InterPro" id="IPR050736">
    <property type="entry name" value="Sensor_HK_Regulatory"/>
</dbReference>